<evidence type="ECO:0000259" key="7">
    <source>
        <dbReference type="Pfam" id="PF05598"/>
    </source>
</evidence>
<accession>A0ABQ4SHB2</accession>
<protein>
    <submittedName>
        <fullName evidence="8">IS5 family transposase ISAtu2</fullName>
    </submittedName>
</protein>
<dbReference type="NCBIfam" id="NF033581">
    <property type="entry name" value="transpos_IS5_4"/>
    <property type="match status" value="1"/>
</dbReference>
<comment type="caution">
    <text evidence="8">The sequence shown here is derived from an EMBL/GenBank/DDBJ whole genome shotgun (WGS) entry which is preliminary data.</text>
</comment>
<name>A0ABQ4SHB2_9HYPH</name>
<keyword evidence="3" id="KW-0815">Transposition</keyword>
<evidence type="ECO:0000256" key="5">
    <source>
        <dbReference type="ARBA" id="ARBA00023172"/>
    </source>
</evidence>
<dbReference type="PANTHER" id="PTHR35604:SF2">
    <property type="entry name" value="TRANSPOSASE INSH FOR INSERTION SEQUENCE ELEMENT IS5A-RELATED"/>
    <property type="match status" value="1"/>
</dbReference>
<keyword evidence="5" id="KW-0233">DNA recombination</keyword>
<evidence type="ECO:0000256" key="2">
    <source>
        <dbReference type="ARBA" id="ARBA00010075"/>
    </source>
</evidence>
<evidence type="ECO:0000313" key="9">
    <source>
        <dbReference type="Proteomes" id="UP001055153"/>
    </source>
</evidence>
<dbReference type="EMBL" id="BPQQ01000058">
    <property type="protein sequence ID" value="GJE02549.1"/>
    <property type="molecule type" value="Genomic_DNA"/>
</dbReference>
<feature type="domain" description="Transposase IS4-like" evidence="6">
    <location>
        <begin position="136"/>
        <end position="302"/>
    </location>
</feature>
<dbReference type="InterPro" id="IPR002559">
    <property type="entry name" value="Transposase_11"/>
</dbReference>
<comment type="similarity">
    <text evidence="2">Belongs to the transposase 11 family.</text>
</comment>
<feature type="domain" description="Transposase InsH N-terminal" evidence="7">
    <location>
        <begin position="21"/>
        <end position="108"/>
    </location>
</feature>
<proteinExistence type="inferred from homology"/>
<evidence type="ECO:0000259" key="6">
    <source>
        <dbReference type="Pfam" id="PF01609"/>
    </source>
</evidence>
<keyword evidence="9" id="KW-1185">Reference proteome</keyword>
<dbReference type="Pfam" id="PF01609">
    <property type="entry name" value="DDE_Tnp_1"/>
    <property type="match status" value="1"/>
</dbReference>
<dbReference type="Pfam" id="PF05598">
    <property type="entry name" value="DUF772"/>
    <property type="match status" value="1"/>
</dbReference>
<comment type="function">
    <text evidence="1">Involved in the transposition of the insertion sequence IS5.</text>
</comment>
<reference evidence="8" key="1">
    <citation type="journal article" date="2021" name="Front. Microbiol.">
        <title>Comprehensive Comparative Genomics and Phenotyping of Methylobacterium Species.</title>
        <authorList>
            <person name="Alessa O."/>
            <person name="Ogura Y."/>
            <person name="Fujitani Y."/>
            <person name="Takami H."/>
            <person name="Hayashi T."/>
            <person name="Sahin N."/>
            <person name="Tani A."/>
        </authorList>
    </citation>
    <scope>NUCLEOTIDE SEQUENCE</scope>
    <source>
        <strain evidence="8">DSM 17168</strain>
    </source>
</reference>
<dbReference type="InterPro" id="IPR047959">
    <property type="entry name" value="Transpos_IS5"/>
</dbReference>
<dbReference type="InterPro" id="IPR008490">
    <property type="entry name" value="Transposase_InsH_N"/>
</dbReference>
<evidence type="ECO:0000256" key="4">
    <source>
        <dbReference type="ARBA" id="ARBA00023125"/>
    </source>
</evidence>
<evidence type="ECO:0000256" key="3">
    <source>
        <dbReference type="ARBA" id="ARBA00022578"/>
    </source>
</evidence>
<evidence type="ECO:0000313" key="8">
    <source>
        <dbReference type="EMBL" id="GJE02549.1"/>
    </source>
</evidence>
<dbReference type="RefSeq" id="WP_238239101.1">
    <property type="nucleotide sequence ID" value="NZ_BPQQ01000058.1"/>
</dbReference>
<organism evidence="8 9">
    <name type="scientific">Methylobacterium isbiliense</name>
    <dbReference type="NCBI Taxonomy" id="315478"/>
    <lineage>
        <taxon>Bacteria</taxon>
        <taxon>Pseudomonadati</taxon>
        <taxon>Pseudomonadota</taxon>
        <taxon>Alphaproteobacteria</taxon>
        <taxon>Hyphomicrobiales</taxon>
        <taxon>Methylobacteriaceae</taxon>
        <taxon>Methylobacterium</taxon>
    </lineage>
</organism>
<reference evidence="8" key="2">
    <citation type="submission" date="2021-08" db="EMBL/GenBank/DDBJ databases">
        <authorList>
            <person name="Tani A."/>
            <person name="Ola A."/>
            <person name="Ogura Y."/>
            <person name="Katsura K."/>
            <person name="Hayashi T."/>
        </authorList>
    </citation>
    <scope>NUCLEOTIDE SEQUENCE</scope>
    <source>
        <strain evidence="8">DSM 17168</strain>
    </source>
</reference>
<dbReference type="PANTHER" id="PTHR35604">
    <property type="entry name" value="TRANSPOSASE INSH FOR INSERTION SEQUENCE ELEMENT IS5A-RELATED"/>
    <property type="match status" value="1"/>
</dbReference>
<keyword evidence="4" id="KW-0238">DNA-binding</keyword>
<evidence type="ECO:0000256" key="1">
    <source>
        <dbReference type="ARBA" id="ARBA00003544"/>
    </source>
</evidence>
<sequence>MARRQIGQEQLALGAEVERRSGSLDEIAALIDWSEIDRVLAPIYAAPTGEQAWPPLALFKGLLLAVWYDLSDVKLAEALDDRTSFRRFCGFAAHEPTPERTAFVRFRRELVARGLDGVLFETVTRQLDARGMVIKTGTLVDATVIASATSSDAQARWVGHRHRAAVHGDKAHVACDHDGGIVRTVAITPANVNDGRMLGAVLPASPGEVYADLAYASVANERAIHAAGGHSRLPARGIWAAADDTTALACLEAWNWRVGHVRRRIEKIFGTWKRSDGLRRMRWWGLAKAGLQVRLTATAYTLRRAMTLLRGQPA</sequence>
<dbReference type="Proteomes" id="UP001055153">
    <property type="component" value="Unassembled WGS sequence"/>
</dbReference>
<gene>
    <name evidence="8" type="ORF">GMJLKIPL_4498</name>
</gene>